<comment type="cofactor">
    <cofactor evidence="1">
        <name>FMN</name>
        <dbReference type="ChEBI" id="CHEBI:58210"/>
    </cofactor>
</comment>
<dbReference type="EMBL" id="JBEDNQ010000014">
    <property type="protein sequence ID" value="MEQ3554398.1"/>
    <property type="molecule type" value="Genomic_DNA"/>
</dbReference>
<evidence type="ECO:0000256" key="2">
    <source>
        <dbReference type="ARBA" id="ARBA00022630"/>
    </source>
</evidence>
<dbReference type="EC" id="1.5.1.-" evidence="6"/>
<evidence type="ECO:0000313" key="7">
    <source>
        <dbReference type="Proteomes" id="UP001494902"/>
    </source>
</evidence>
<evidence type="ECO:0000256" key="1">
    <source>
        <dbReference type="ARBA" id="ARBA00001917"/>
    </source>
</evidence>
<dbReference type="SUPFAM" id="SSF50475">
    <property type="entry name" value="FMN-binding split barrel"/>
    <property type="match status" value="1"/>
</dbReference>
<organism evidence="6 7">
    <name type="scientific">Pseudonocardia nematodicida</name>
    <dbReference type="NCBI Taxonomy" id="1206997"/>
    <lineage>
        <taxon>Bacteria</taxon>
        <taxon>Bacillati</taxon>
        <taxon>Actinomycetota</taxon>
        <taxon>Actinomycetes</taxon>
        <taxon>Pseudonocardiales</taxon>
        <taxon>Pseudonocardiaceae</taxon>
        <taxon>Pseudonocardia</taxon>
    </lineage>
</organism>
<evidence type="ECO:0000256" key="3">
    <source>
        <dbReference type="ARBA" id="ARBA00022643"/>
    </source>
</evidence>
<dbReference type="Gene3D" id="2.30.110.10">
    <property type="entry name" value="Electron Transport, Fmn-binding Protein, Chain A"/>
    <property type="match status" value="1"/>
</dbReference>
<dbReference type="InterPro" id="IPR012349">
    <property type="entry name" value="Split_barrel_FMN-bd"/>
</dbReference>
<keyword evidence="7" id="KW-1185">Reference proteome</keyword>
<protein>
    <submittedName>
        <fullName evidence="6">Flavin reductase family protein</fullName>
        <ecNumber evidence="6">1.5.1.-</ecNumber>
    </submittedName>
</protein>
<keyword evidence="6" id="KW-0560">Oxidoreductase</keyword>
<name>A0ABV1KKK4_9PSEU</name>
<gene>
    <name evidence="6" type="ORF">WIS52_28360</name>
</gene>
<comment type="caution">
    <text evidence="6">The sequence shown here is derived from an EMBL/GenBank/DDBJ whole genome shotgun (WGS) entry which is preliminary data.</text>
</comment>
<dbReference type="SMART" id="SM00903">
    <property type="entry name" value="Flavin_Reduct"/>
    <property type="match status" value="1"/>
</dbReference>
<sequence>MRTDLTPEQMGVGPFYKLLTSVVVPRPIAWVSTRSGSEDGGVDNLAPHSFFTVSCVDPPMVQFTSVGKKDSLRNVSQTREFVVNLAGEPMFEKINATGTDFPAEISEFASVGLTPEPSAVVAPPRVAESPVALECVLHANIELGNSTVVIGRVVHAAISEDVFVTDERGTSLPDVRRLAPLARLGRNEWARLGEIVDITRIPYDRWPGHFGR</sequence>
<evidence type="ECO:0000313" key="6">
    <source>
        <dbReference type="EMBL" id="MEQ3554398.1"/>
    </source>
</evidence>
<evidence type="ECO:0000259" key="5">
    <source>
        <dbReference type="SMART" id="SM00903"/>
    </source>
</evidence>
<dbReference type="Proteomes" id="UP001494902">
    <property type="component" value="Unassembled WGS sequence"/>
</dbReference>
<dbReference type="GO" id="GO:0016491">
    <property type="term" value="F:oxidoreductase activity"/>
    <property type="evidence" value="ECO:0007669"/>
    <property type="project" value="UniProtKB-KW"/>
</dbReference>
<evidence type="ECO:0000256" key="4">
    <source>
        <dbReference type="ARBA" id="ARBA00038054"/>
    </source>
</evidence>
<proteinExistence type="inferred from homology"/>
<feature type="domain" description="Flavin reductase like" evidence="5">
    <location>
        <begin position="21"/>
        <end position="168"/>
    </location>
</feature>
<keyword evidence="3" id="KW-0288">FMN</keyword>
<dbReference type="PANTHER" id="PTHR33798">
    <property type="entry name" value="FLAVOPROTEIN OXYGENASE"/>
    <property type="match status" value="1"/>
</dbReference>
<reference evidence="6 7" key="1">
    <citation type="submission" date="2024-03" db="EMBL/GenBank/DDBJ databases">
        <title>Draft genome sequence of Pseudonocardia nematodicida JCM 31783.</title>
        <authorList>
            <person name="Butdee W."/>
            <person name="Duangmal K."/>
        </authorList>
    </citation>
    <scope>NUCLEOTIDE SEQUENCE [LARGE SCALE GENOMIC DNA]</scope>
    <source>
        <strain evidence="6 7">JCM 31783</strain>
    </source>
</reference>
<accession>A0ABV1KKK4</accession>
<keyword evidence="2" id="KW-0285">Flavoprotein</keyword>
<comment type="similarity">
    <text evidence="4">Belongs to the flavoredoxin family.</text>
</comment>
<dbReference type="InterPro" id="IPR002563">
    <property type="entry name" value="Flavin_Rdtase-like_dom"/>
</dbReference>
<dbReference type="Pfam" id="PF01613">
    <property type="entry name" value="Flavin_Reduct"/>
    <property type="match status" value="1"/>
</dbReference>
<dbReference type="RefSeq" id="WP_349301466.1">
    <property type="nucleotide sequence ID" value="NZ_JBEDNQ010000014.1"/>
</dbReference>
<dbReference type="PANTHER" id="PTHR33798:SF5">
    <property type="entry name" value="FLAVIN REDUCTASE LIKE DOMAIN-CONTAINING PROTEIN"/>
    <property type="match status" value="1"/>
</dbReference>